<evidence type="ECO:0000256" key="4">
    <source>
        <dbReference type="ARBA" id="ARBA00022792"/>
    </source>
</evidence>
<dbReference type="PANTHER" id="PTHR31068:SF0">
    <property type="entry name" value="MITOCHONDRIAL DISTRIBUTION AND MORPHOLOGY PROTEIN 31"/>
    <property type="match status" value="1"/>
</dbReference>
<dbReference type="Pfam" id="PF08118">
    <property type="entry name" value="MDM31_MDM32"/>
    <property type="match status" value="1"/>
</dbReference>
<feature type="region of interest" description="Disordered" evidence="10">
    <location>
        <begin position="75"/>
        <end position="140"/>
    </location>
</feature>
<protein>
    <submittedName>
        <fullName evidence="12">ARAD1A18920p</fullName>
    </submittedName>
</protein>
<dbReference type="GO" id="GO:0005743">
    <property type="term" value="C:mitochondrial inner membrane"/>
    <property type="evidence" value="ECO:0007669"/>
    <property type="project" value="UniProtKB-SubCell"/>
</dbReference>
<sequence length="658" mass="74930">MSIVIRQAFNAFKKDVVPARHIVPRGRMPTRLALGARANCFIVNSRQLPQLHATRPRLGLCQYGMNWQAQFVRSYSTQPPPQPKPQSEPKQDENENMITNENSTNASNDKTNSTATGAARKQNQEPSKEQESKESGTYTHWHRPTKEELLAAASGFFDRLRIRFKWLMIRQVRPFNMDDISAMFSWILVGNLIWILLGTTTFFSLVLLTLNTVFAQDLFARWVGNLVTKETGLTVVFENAIVPHWNDGVISLTNVFVSRRPNSSKSRHSRVQKGNRAIAAAAARASQDIGDEDFEGEAADDGNYTQFDVTIDSVSVTLSLKKWMDGKGILKDVEIKGVRGIIDRRHVHWDPDYVAKDHKNVHKHGDFEIDSFKLEDMLVTVYQPGGVKPFDVSIFNCDLPQLRKHWLFYDILSANNMSGTYDNSLFTIHPRQMSSRAFASSEDGPSPWNKIIRFRIDSVDIRHLNHGVEGPFGWIESGNVDMLADIMLPSDTEQLKISEMVQDIVERWEANITSRHRNSQDDKVITTVEERAREREKHKYVLIDLRVQLNNTRATVPLFTPELSYINNALIRPIVAYINSRDTYIPINCRVVKRLTDFEGSWTIYDSELMDDISAEVYEAFAKNVADDEARALRVKKVGFWSIQFAAQLLLLSLGALA</sequence>
<keyword evidence="7" id="KW-0496">Mitochondrion</keyword>
<feature type="compositionally biased region" description="Basic and acidic residues" evidence="10">
    <location>
        <begin position="122"/>
        <end position="134"/>
    </location>
</feature>
<feature type="compositionally biased region" description="Polar residues" evidence="10">
    <location>
        <begin position="96"/>
        <end position="116"/>
    </location>
</feature>
<keyword evidence="3 11" id="KW-0812">Transmembrane</keyword>
<reference evidence="12" key="2">
    <citation type="submission" date="2014-06" db="EMBL/GenBank/DDBJ databases">
        <title>The complete genome of Blastobotrys (Arxula) adeninivorans LS3 - a yeast of biotechnological interest.</title>
        <authorList>
            <person name="Kunze G."/>
            <person name="Gaillardin C."/>
            <person name="Czernicka M."/>
            <person name="Durrens P."/>
            <person name="Martin T."/>
            <person name="Boer E."/>
            <person name="Gabaldon T."/>
            <person name="Cruz J."/>
            <person name="Talla E."/>
            <person name="Marck C."/>
            <person name="Goffeau A."/>
            <person name="Barbe V."/>
            <person name="Baret P."/>
            <person name="Baronian K."/>
            <person name="Beier S."/>
            <person name="Bleykasten C."/>
            <person name="Bode R."/>
            <person name="Casaregola S."/>
            <person name="Despons L."/>
            <person name="Fairhead C."/>
            <person name="Giersberg M."/>
            <person name="Gierski P."/>
            <person name="Hahnel U."/>
            <person name="Hartmann A."/>
            <person name="Jankowska D."/>
            <person name="Jubin C."/>
            <person name="Jung P."/>
            <person name="Lafontaine I."/>
            <person name="Leh-Louis V."/>
            <person name="Lemaire M."/>
            <person name="Marcet-Houben M."/>
            <person name="Mascher M."/>
            <person name="Morel G."/>
            <person name="Richard G.-F."/>
            <person name="Riechen J."/>
            <person name="Sacerdot C."/>
            <person name="Sarkar A."/>
            <person name="Savel G."/>
            <person name="Schacherer J."/>
            <person name="Sherman D."/>
            <person name="Straub M.-L."/>
            <person name="Stein N."/>
            <person name="Thierry A."/>
            <person name="Trautwein-Schult A."/>
            <person name="Westhof E."/>
            <person name="Worch S."/>
            <person name="Dujon B."/>
            <person name="Souciet J.-L."/>
            <person name="Wincker P."/>
            <person name="Scholz U."/>
            <person name="Neuveglise N."/>
        </authorList>
    </citation>
    <scope>NUCLEOTIDE SEQUENCE</scope>
    <source>
        <strain evidence="12">LS3</strain>
    </source>
</reference>
<evidence type="ECO:0000256" key="5">
    <source>
        <dbReference type="ARBA" id="ARBA00022946"/>
    </source>
</evidence>
<evidence type="ECO:0000256" key="3">
    <source>
        <dbReference type="ARBA" id="ARBA00022692"/>
    </source>
</evidence>
<dbReference type="GO" id="GO:0007005">
    <property type="term" value="P:mitochondrion organization"/>
    <property type="evidence" value="ECO:0007669"/>
    <property type="project" value="InterPro"/>
</dbReference>
<evidence type="ECO:0000256" key="2">
    <source>
        <dbReference type="ARBA" id="ARBA00005687"/>
    </source>
</evidence>
<reference evidence="12" key="1">
    <citation type="submission" date="2014-02" db="EMBL/GenBank/DDBJ databases">
        <authorList>
            <person name="Genoscope - CEA"/>
        </authorList>
    </citation>
    <scope>NUCLEOTIDE SEQUENCE</scope>
    <source>
        <strain evidence="12">LS3</strain>
    </source>
</reference>
<evidence type="ECO:0000256" key="6">
    <source>
        <dbReference type="ARBA" id="ARBA00022989"/>
    </source>
</evidence>
<comment type="function">
    <text evidence="9">Involved in the organization of the mitochondrial membranes and the global structure of the mitochondria. Also required for mitochondrial distribution and mobility as well as for the maintenance of mitochondrial DNA nucleoids structures.</text>
</comment>
<feature type="transmembrane region" description="Helical" evidence="11">
    <location>
        <begin position="183"/>
        <end position="208"/>
    </location>
</feature>
<dbReference type="InterPro" id="IPR012571">
    <property type="entry name" value="Mdm31/Mdm32"/>
</dbReference>
<keyword evidence="6 11" id="KW-1133">Transmembrane helix</keyword>
<keyword evidence="8 11" id="KW-0472">Membrane</keyword>
<evidence type="ECO:0000256" key="10">
    <source>
        <dbReference type="SAM" id="MobiDB-lite"/>
    </source>
</evidence>
<organism evidence="12">
    <name type="scientific">Blastobotrys adeninivorans</name>
    <name type="common">Yeast</name>
    <name type="synonym">Arxula adeninivorans</name>
    <dbReference type="NCBI Taxonomy" id="409370"/>
    <lineage>
        <taxon>Eukaryota</taxon>
        <taxon>Fungi</taxon>
        <taxon>Dikarya</taxon>
        <taxon>Ascomycota</taxon>
        <taxon>Saccharomycotina</taxon>
        <taxon>Dipodascomycetes</taxon>
        <taxon>Dipodascales</taxon>
        <taxon>Trichomonascaceae</taxon>
        <taxon>Blastobotrys</taxon>
    </lineage>
</organism>
<evidence type="ECO:0000256" key="9">
    <source>
        <dbReference type="ARBA" id="ARBA00025191"/>
    </source>
</evidence>
<evidence type="ECO:0000256" key="11">
    <source>
        <dbReference type="SAM" id="Phobius"/>
    </source>
</evidence>
<evidence type="ECO:0000256" key="1">
    <source>
        <dbReference type="ARBA" id="ARBA00004273"/>
    </source>
</evidence>
<keyword evidence="4" id="KW-0999">Mitochondrion inner membrane</keyword>
<dbReference type="PhylomeDB" id="A0A060SY88"/>
<evidence type="ECO:0000313" key="12">
    <source>
        <dbReference type="EMBL" id="CDP33850.1"/>
    </source>
</evidence>
<name>A0A060SY88_BLAAD</name>
<accession>A0A060SY88</accession>
<comment type="subcellular location">
    <subcellularLocation>
        <location evidence="1">Mitochondrion inner membrane</location>
    </subcellularLocation>
</comment>
<evidence type="ECO:0000256" key="8">
    <source>
        <dbReference type="ARBA" id="ARBA00023136"/>
    </source>
</evidence>
<gene>
    <name evidence="12" type="ORF">GNLVRS02_ARAD1A18920g</name>
</gene>
<dbReference type="EMBL" id="HG937691">
    <property type="protein sequence ID" value="CDP33850.1"/>
    <property type="molecule type" value="Genomic_DNA"/>
</dbReference>
<comment type="similarity">
    <text evidence="2">Belongs to the MDM31/MDM32 family.</text>
</comment>
<dbReference type="GO" id="GO:0000001">
    <property type="term" value="P:mitochondrion inheritance"/>
    <property type="evidence" value="ECO:0007669"/>
    <property type="project" value="InterPro"/>
</dbReference>
<evidence type="ECO:0000256" key="7">
    <source>
        <dbReference type="ARBA" id="ARBA00023128"/>
    </source>
</evidence>
<keyword evidence="5" id="KW-0809">Transit peptide</keyword>
<proteinExistence type="inferred from homology"/>
<dbReference type="AlphaFoldDB" id="A0A060SY88"/>
<dbReference type="PANTHER" id="PTHR31068">
    <property type="entry name" value="MITOCHONDRIAL DISTRIBUTION AND MORPHOLOGY PROTEIN 31"/>
    <property type="match status" value="1"/>
</dbReference>